<dbReference type="RefSeq" id="WP_046418598.1">
    <property type="nucleotide sequence ID" value="NZ_LBDA02000019.1"/>
</dbReference>
<gene>
    <name evidence="2" type="ORF">VT52_010150</name>
</gene>
<feature type="region of interest" description="Disordered" evidence="1">
    <location>
        <begin position="95"/>
        <end position="130"/>
    </location>
</feature>
<accession>A0A1J4Q519</accession>
<evidence type="ECO:0000313" key="3">
    <source>
        <dbReference type="Proteomes" id="UP000034838"/>
    </source>
</evidence>
<reference evidence="2" key="1">
    <citation type="submission" date="2016-10" db="EMBL/GenBank/DDBJ databases">
        <title>Genome sequence of Streptomyces malaysiense MUSC 136.</title>
        <authorList>
            <person name="Lee L.-H."/>
            <person name="Ser H.-L."/>
        </authorList>
    </citation>
    <scope>NUCLEOTIDE SEQUENCE [LARGE SCALE GENOMIC DNA]</scope>
    <source>
        <strain evidence="2">MUSC 136</strain>
    </source>
</reference>
<dbReference type="EMBL" id="LBDA02000019">
    <property type="protein sequence ID" value="OIK27644.1"/>
    <property type="molecule type" value="Genomic_DNA"/>
</dbReference>
<protein>
    <recommendedName>
        <fullName evidence="4">Addiction module toxin RelE</fullName>
    </recommendedName>
</protein>
<name>A0A1J4Q519_9ACTN</name>
<dbReference type="AlphaFoldDB" id="A0A1J4Q519"/>
<dbReference type="OrthoDB" id="9800258at2"/>
<dbReference type="InterPro" id="IPR009241">
    <property type="entry name" value="HigB-like"/>
</dbReference>
<dbReference type="Proteomes" id="UP000034838">
    <property type="component" value="Unassembled WGS sequence"/>
</dbReference>
<dbReference type="Pfam" id="PF05973">
    <property type="entry name" value="Gp49"/>
    <property type="match status" value="1"/>
</dbReference>
<evidence type="ECO:0000256" key="1">
    <source>
        <dbReference type="SAM" id="MobiDB-lite"/>
    </source>
</evidence>
<organism evidence="2 3">
    <name type="scientific">Streptomyces malaysiense</name>
    <dbReference type="NCBI Taxonomy" id="1428626"/>
    <lineage>
        <taxon>Bacteria</taxon>
        <taxon>Bacillati</taxon>
        <taxon>Actinomycetota</taxon>
        <taxon>Actinomycetes</taxon>
        <taxon>Kitasatosporales</taxon>
        <taxon>Streptomycetaceae</taxon>
        <taxon>Streptomyces</taxon>
    </lineage>
</organism>
<comment type="caution">
    <text evidence="2">The sequence shown here is derived from an EMBL/GenBank/DDBJ whole genome shotgun (WGS) entry which is preliminary data.</text>
</comment>
<proteinExistence type="predicted"/>
<evidence type="ECO:0008006" key="4">
    <source>
        <dbReference type="Google" id="ProtNLM"/>
    </source>
</evidence>
<keyword evidence="3" id="KW-1185">Reference proteome</keyword>
<evidence type="ECO:0000313" key="2">
    <source>
        <dbReference type="EMBL" id="OIK27644.1"/>
    </source>
</evidence>
<sequence length="130" mass="15059">MAKKWEFYRSPMDADVVHREIAKCRLTQHERVRLGKIMERAARDELLPKDRKPLGNGLWELRLDCGERIFRLFYSEVEGAGPMLLALKFMNKKSTQGIQTDPGDIETARKRLSEWQSRSSDTDPPAEALK</sequence>